<dbReference type="PANTHER" id="PTHR15137:SF9">
    <property type="entry name" value="TRANSCRIPTION INITIATION FACTOR TFIID SUBUNIT 2"/>
    <property type="match status" value="1"/>
</dbReference>
<feature type="region of interest" description="Disordered" evidence="11">
    <location>
        <begin position="1340"/>
        <end position="1368"/>
    </location>
</feature>
<feature type="domain" description="Bromo" evidence="12">
    <location>
        <begin position="1561"/>
        <end position="1633"/>
    </location>
</feature>
<dbReference type="InterPro" id="IPR057991">
    <property type="entry name" value="TPR_TAF2_C"/>
</dbReference>
<dbReference type="CDD" id="cd04369">
    <property type="entry name" value="Bromodomain"/>
    <property type="match status" value="1"/>
</dbReference>
<dbReference type="OrthoDB" id="308861at2759"/>
<reference evidence="13 14" key="1">
    <citation type="submission" date="2018-06" db="EMBL/GenBank/DDBJ databases">
        <title>A transcriptomic atlas of mushroom development highlights an independent origin of complex multicellularity.</title>
        <authorList>
            <consortium name="DOE Joint Genome Institute"/>
            <person name="Krizsan K."/>
            <person name="Almasi E."/>
            <person name="Merenyi Z."/>
            <person name="Sahu N."/>
            <person name="Viragh M."/>
            <person name="Koszo T."/>
            <person name="Mondo S."/>
            <person name="Kiss B."/>
            <person name="Balint B."/>
            <person name="Kues U."/>
            <person name="Barry K."/>
            <person name="Hegedus J.C."/>
            <person name="Henrissat B."/>
            <person name="Johnson J."/>
            <person name="Lipzen A."/>
            <person name="Ohm R."/>
            <person name="Nagy I."/>
            <person name="Pangilinan J."/>
            <person name="Yan J."/>
            <person name="Xiong Y."/>
            <person name="Grigoriev I.V."/>
            <person name="Hibbett D.S."/>
            <person name="Nagy L.G."/>
        </authorList>
    </citation>
    <scope>NUCLEOTIDE SEQUENCE [LARGE SCALE GENOMIC DNA]</scope>
    <source>
        <strain evidence="13 14">SZMC22713</strain>
    </source>
</reference>
<feature type="compositionally biased region" description="Basic and acidic residues" evidence="11">
    <location>
        <begin position="1470"/>
        <end position="1481"/>
    </location>
</feature>
<feature type="compositionally biased region" description="Low complexity" evidence="11">
    <location>
        <begin position="1530"/>
        <end position="1547"/>
    </location>
</feature>
<feature type="compositionally biased region" description="Basic and acidic residues" evidence="11">
    <location>
        <begin position="1431"/>
        <end position="1441"/>
    </location>
</feature>
<evidence type="ECO:0000256" key="4">
    <source>
        <dbReference type="ARBA" id="ARBA00023015"/>
    </source>
</evidence>
<evidence type="ECO:0000256" key="9">
    <source>
        <dbReference type="ARBA" id="ARBA00076306"/>
    </source>
</evidence>
<dbReference type="GO" id="GO:0006325">
    <property type="term" value="P:chromatin organization"/>
    <property type="evidence" value="ECO:0007669"/>
    <property type="project" value="UniProtKB-ARBA"/>
</dbReference>
<keyword evidence="14" id="KW-1185">Reference proteome</keyword>
<dbReference type="GO" id="GO:0016251">
    <property type="term" value="F:RNA polymerase II general transcription initiation factor activity"/>
    <property type="evidence" value="ECO:0007669"/>
    <property type="project" value="TreeGrafter"/>
</dbReference>
<dbReference type="FunFam" id="1.10.390.10:FF:000011">
    <property type="entry name" value="Transcription initiation factor TFIID subunit"/>
    <property type="match status" value="1"/>
</dbReference>
<comment type="function">
    <text evidence="8">Functions as a component of the DNA-binding general transcription factor complex TFIID. Binding of TFIID to a promoter (with or without TATA element) is the initial step in pre-initiation complex (PIC) formation. TFIID plays a key role in the regulation of gene expression by RNA polymerase II through different activities such as transcription activator interaction, core promoter recognition and selectivity, TFIIA and TFIIB interaction, chromatin modification (histone acetylation by TAF1), facilitation of DNA opening and initiation of transcription.</text>
</comment>
<evidence type="ECO:0000256" key="8">
    <source>
        <dbReference type="ARBA" id="ARBA00025346"/>
    </source>
</evidence>
<evidence type="ECO:0000256" key="1">
    <source>
        <dbReference type="ARBA" id="ARBA00004123"/>
    </source>
</evidence>
<evidence type="ECO:0000256" key="10">
    <source>
        <dbReference type="PROSITE-ProRule" id="PRU00035"/>
    </source>
</evidence>
<name>A0A4Y7QFK0_9AGAM</name>
<feature type="region of interest" description="Disordered" evidence="11">
    <location>
        <begin position="1173"/>
        <end position="1228"/>
    </location>
</feature>
<feature type="compositionally biased region" description="Polar residues" evidence="11">
    <location>
        <begin position="1176"/>
        <end position="1193"/>
    </location>
</feature>
<keyword evidence="7" id="KW-0539">Nucleus</keyword>
<dbReference type="Proteomes" id="UP000294933">
    <property type="component" value="Unassembled WGS sequence"/>
</dbReference>
<comment type="subcellular location">
    <subcellularLocation>
        <location evidence="1">Nucleus</location>
    </subcellularLocation>
</comment>
<sequence length="1812" mass="202470">MQRDHARRGFNISHQKVVLDIDFAGSFRGYTEITIIPTSKDLRTICLNSRQCQIHAVTVGTYKADFVYHDPLAAIPTSDFNDCHRHPELKRKLYSALAECDEGELAIAIPRQVSVRTSGYVSNGVIESEVATPEPQTPGAPLGTVTEFTPIVLNIEYSLRNPIDGFQFVLPTDAYPQRVPHCYTTPSSPDAARCWVPCLDGLWEKCTWEFEFVVPRYLEEQDQDSMDIDGDDGGVEEGKHPTIVVCSGELVEQVAHPFNSSKTIFLFSQAVATSVQHVAFAAGPFHVYPIPTEVAGLTDDTTGAQTLMHAFCLPGHETELSTSVSFIRSAMNFYSTEFGSYPFGSHKLVFVDELPLQRFDSATLSIVTVDLLHGDDAVDQVFETRHALSHALACQWMGINIIQKTWSDTWIVNGLGLYIAGLFIRKLMGNNEYRFRMKKDMERVLDRDRGSMPPICQPTSLEPPDASFLPFINLKAPIVLHILDRRLGKSGTSLGLSRVLPKVFLSAISGEMPNNALSTHSFLRTCRKVSGVDLRAFVDQWIYGSGCPQFSFSATFNRKKMAVEIQMRQECPAFVVHNGYPAAMSLYKPVQFFEGQMTVRIHEADGTPYEHVLDILTPTKRFEVPFNTKYKRVRRNTKRYLARQAAAQAAADGDTEAAEAIGMIDMGFGLEVWEEEEERERWKVADWTEEEEQQMAGATYEWIRMDADFEWIARIQFDQFDYMWVSQLQRDRDVVAQLEAVHALAKTPNALVSSQLTRTVLVTNYFYRIRCEAALALVNCANQRLDYIGLFHLFKLFLRYCYDPEDPDQDLFLHKYVPRPNNFSDFSEYYVRKALLNAISQVRFENGKTPTVIRQFFIDQLRYNDNTTNRFSDAYYICAVIAALACASVSTAPPERGELLKLEPKQELNADDDALLKAAISEVERYRSMDRLIPSSHNVVTIAALEFHLVINMANLVPSDMKLFLTSTREGNATQVRLAGFDGLFLMKWYTPMIMRYIFKVMTADSSRVVRRHVARNVCESLSLLAMISEIKHAPKDAESLLIEEDGSTMDKANEVKRSEVDLVIRSLRKDKEVGKSAELRECILSAILDPRTDLEVRWCLLKLADLVVRGDKEPLPKVTIHLPPTPVVETPPPLPLPSPTVRMMAKPKIKIGNGRKSSLLSPASPLTVSGKIRTPLSNATPVQPLASTSAESTPKVPRIPLIATPKSMPGSKKKDKPVPKAQSSGMSANDLKACRSALKKLMDYKSSLIFRQPVDPVRDKAPNYFEIIKNPIDLSTMGAKLSEGLYKDRKAFELDFRLMIDNCQTYNPIGTYAHNESIALETFFDKQWVRINKTLEAADRAAAKQQENSMMPPPPPPEPVVPTATDAPTVPAARSTIKLKLGAAPSSAQETSKPSPKQKPPKPRKQKTTEPPPPPYEDDGSADLLQEVIAMEREMDESKQRTSSPLKQHFVDEDIDEDEEILNLVEPSPIERTRSPEPERVPAPVPPPVQLKIAAPKAKKPVEPVSRASPSVKGKEKEVAPTPPPAPTPAHSKSKTPPKTPATATPINEKKCKDVLKNLLKLPQAVIFSRPVDAELDGCPTYYDEIKDPMDFGSMKLRLDSHHYKTMEEFASNAYLVFSNCRKFNYPGTDPVLCADIVEKAFKKEWAKVMEKKLSHNDKRSLLGIMTKLQNELQFWVFREPVDPVLLGIPTYFDVIPKKDARDLRTIRGKLESDKFDSPEAWIADIELMVQNAVTFNGAQSEVGALALQLEQRAKELLAAVKAKDAKDAKDASQQAAGSQGKKRAVPPSSSNDGGSVSGAAPAGTKKVKLG</sequence>
<dbReference type="GO" id="GO:0008237">
    <property type="term" value="F:metallopeptidase activity"/>
    <property type="evidence" value="ECO:0007669"/>
    <property type="project" value="InterPro"/>
</dbReference>
<dbReference type="GO" id="GO:0003682">
    <property type="term" value="F:chromatin binding"/>
    <property type="evidence" value="ECO:0007669"/>
    <property type="project" value="TreeGrafter"/>
</dbReference>
<organism evidence="13 14">
    <name type="scientific">Rickenella mellea</name>
    <dbReference type="NCBI Taxonomy" id="50990"/>
    <lineage>
        <taxon>Eukaryota</taxon>
        <taxon>Fungi</taxon>
        <taxon>Dikarya</taxon>
        <taxon>Basidiomycota</taxon>
        <taxon>Agaricomycotina</taxon>
        <taxon>Agaricomycetes</taxon>
        <taxon>Hymenochaetales</taxon>
        <taxon>Rickenellaceae</taxon>
        <taxon>Rickenella</taxon>
    </lineage>
</organism>
<dbReference type="PROSITE" id="PS00633">
    <property type="entry name" value="BROMODOMAIN_1"/>
    <property type="match status" value="2"/>
</dbReference>
<dbReference type="Pfam" id="PF00439">
    <property type="entry name" value="Bromodomain"/>
    <property type="match status" value="3"/>
</dbReference>
<dbReference type="GO" id="GO:0005669">
    <property type="term" value="C:transcription factor TFIID complex"/>
    <property type="evidence" value="ECO:0007669"/>
    <property type="project" value="InterPro"/>
</dbReference>
<dbReference type="STRING" id="50990.A0A4Y7QFK0"/>
<dbReference type="Pfam" id="PF01433">
    <property type="entry name" value="Peptidase_M1"/>
    <property type="match status" value="1"/>
</dbReference>
<dbReference type="CDD" id="cd09839">
    <property type="entry name" value="M1_like_TAF2"/>
    <property type="match status" value="1"/>
</dbReference>
<dbReference type="GO" id="GO:0008270">
    <property type="term" value="F:zinc ion binding"/>
    <property type="evidence" value="ECO:0007669"/>
    <property type="project" value="InterPro"/>
</dbReference>
<dbReference type="InterPro" id="IPR014782">
    <property type="entry name" value="Peptidase_M1_dom"/>
</dbReference>
<dbReference type="SMART" id="SM00297">
    <property type="entry name" value="BROMO"/>
    <property type="match status" value="3"/>
</dbReference>
<dbReference type="GO" id="GO:0006367">
    <property type="term" value="P:transcription initiation at RNA polymerase II promoter"/>
    <property type="evidence" value="ECO:0007669"/>
    <property type="project" value="TreeGrafter"/>
</dbReference>
<dbReference type="Gene3D" id="2.60.40.1730">
    <property type="entry name" value="tricorn interacting facor f3 domain"/>
    <property type="match status" value="1"/>
</dbReference>
<dbReference type="GO" id="GO:0000976">
    <property type="term" value="F:transcription cis-regulatory region binding"/>
    <property type="evidence" value="ECO:0007669"/>
    <property type="project" value="TreeGrafter"/>
</dbReference>
<feature type="domain" description="Bromo" evidence="12">
    <location>
        <begin position="1671"/>
        <end position="1745"/>
    </location>
</feature>
<proteinExistence type="inferred from homology"/>
<dbReference type="InterPro" id="IPR027268">
    <property type="entry name" value="Peptidase_M4/M1_CTD_sf"/>
</dbReference>
<keyword evidence="6" id="KW-0804">Transcription</keyword>
<dbReference type="Gene3D" id="1.20.920.10">
    <property type="entry name" value="Bromodomain-like"/>
    <property type="match status" value="3"/>
</dbReference>
<dbReference type="PROSITE" id="PS50014">
    <property type="entry name" value="BROMODOMAIN_2"/>
    <property type="match status" value="3"/>
</dbReference>
<evidence type="ECO:0000256" key="11">
    <source>
        <dbReference type="SAM" id="MobiDB-lite"/>
    </source>
</evidence>
<keyword evidence="5 10" id="KW-0103">Bromodomain</keyword>
<dbReference type="Pfam" id="PF25577">
    <property type="entry name" value="TPR_TAF2_C"/>
    <property type="match status" value="1"/>
</dbReference>
<evidence type="ECO:0000256" key="6">
    <source>
        <dbReference type="ARBA" id="ARBA00023163"/>
    </source>
</evidence>
<dbReference type="Pfam" id="PF25316">
    <property type="entry name" value="TAF2_3rd"/>
    <property type="match status" value="1"/>
</dbReference>
<dbReference type="VEuPathDB" id="FungiDB:BD410DRAFT_520751"/>
<dbReference type="EMBL" id="ML170161">
    <property type="protein sequence ID" value="TDL26427.1"/>
    <property type="molecule type" value="Genomic_DNA"/>
</dbReference>
<gene>
    <name evidence="13" type="ORF">BD410DRAFT_520751</name>
</gene>
<evidence type="ECO:0000256" key="2">
    <source>
        <dbReference type="ARBA" id="ARBA00010937"/>
    </source>
</evidence>
<dbReference type="PANTHER" id="PTHR15137">
    <property type="entry name" value="TRANSCRIPTION INITIATION FACTOR TFIID"/>
    <property type="match status" value="1"/>
</dbReference>
<evidence type="ECO:0000313" key="14">
    <source>
        <dbReference type="Proteomes" id="UP000294933"/>
    </source>
</evidence>
<dbReference type="SUPFAM" id="SSF47370">
    <property type="entry name" value="Bromodomain"/>
    <property type="match status" value="3"/>
</dbReference>
<evidence type="ECO:0000256" key="7">
    <source>
        <dbReference type="ARBA" id="ARBA00023242"/>
    </source>
</evidence>
<comment type="similarity">
    <text evidence="2">Belongs to the TAF2 family.</text>
</comment>
<accession>A0A4Y7QFK0</accession>
<keyword evidence="4" id="KW-0805">Transcription regulation</keyword>
<dbReference type="InterPro" id="IPR018359">
    <property type="entry name" value="Bromodomain_CS"/>
</dbReference>
<dbReference type="InterPro" id="IPR037813">
    <property type="entry name" value="TAF2"/>
</dbReference>
<protein>
    <recommendedName>
        <fullName evidence="3">Transcription initiation factor TFIID subunit 2</fullName>
    </recommendedName>
    <alternativeName>
        <fullName evidence="9">TBP-associated factor 2</fullName>
    </alternativeName>
</protein>
<dbReference type="InterPro" id="IPR036427">
    <property type="entry name" value="Bromodomain-like_sf"/>
</dbReference>
<evidence type="ECO:0000256" key="3">
    <source>
        <dbReference type="ARBA" id="ARBA00017363"/>
    </source>
</evidence>
<feature type="compositionally biased region" description="Pro residues" evidence="11">
    <location>
        <begin position="1352"/>
        <end position="1361"/>
    </location>
</feature>
<dbReference type="SUPFAM" id="SSF55486">
    <property type="entry name" value="Metalloproteases ('zincins'), catalytic domain"/>
    <property type="match status" value="1"/>
</dbReference>
<dbReference type="PRINTS" id="PR00503">
    <property type="entry name" value="BROMODOMAIN"/>
</dbReference>
<feature type="region of interest" description="Disordered" evidence="11">
    <location>
        <begin position="1383"/>
        <end position="1549"/>
    </location>
</feature>
<dbReference type="Gene3D" id="1.10.390.10">
    <property type="entry name" value="Neutral Protease Domain 2"/>
    <property type="match status" value="1"/>
</dbReference>
<dbReference type="InterPro" id="IPR001487">
    <property type="entry name" value="Bromodomain"/>
</dbReference>
<dbReference type="InterPro" id="IPR042097">
    <property type="entry name" value="Aminopeptidase_N-like_N_sf"/>
</dbReference>
<dbReference type="InterPro" id="IPR057345">
    <property type="entry name" value="Ig-like_TAF2"/>
</dbReference>
<evidence type="ECO:0000313" key="13">
    <source>
        <dbReference type="EMBL" id="TDL26427.1"/>
    </source>
</evidence>
<feature type="domain" description="Bromo" evidence="12">
    <location>
        <begin position="1243"/>
        <end position="1315"/>
    </location>
</feature>
<feature type="region of interest" description="Disordered" evidence="11">
    <location>
        <begin position="1767"/>
        <end position="1812"/>
    </location>
</feature>
<evidence type="ECO:0000256" key="5">
    <source>
        <dbReference type="ARBA" id="ARBA00023117"/>
    </source>
</evidence>
<dbReference type="SUPFAM" id="SSF63737">
    <property type="entry name" value="Leukotriene A4 hydrolase N-terminal domain"/>
    <property type="match status" value="1"/>
</dbReference>
<evidence type="ECO:0000259" key="12">
    <source>
        <dbReference type="PROSITE" id="PS50014"/>
    </source>
</evidence>